<evidence type="ECO:0000256" key="1">
    <source>
        <dbReference type="SAM" id="MobiDB-lite"/>
    </source>
</evidence>
<dbReference type="OrthoDB" id="10598666at2759"/>
<evidence type="ECO:0000313" key="2">
    <source>
        <dbReference type="EMBL" id="OEL35398.1"/>
    </source>
</evidence>
<dbReference type="AlphaFoldDB" id="A0A1E5WDQ6"/>
<evidence type="ECO:0000313" key="3">
    <source>
        <dbReference type="Proteomes" id="UP000095767"/>
    </source>
</evidence>
<protein>
    <submittedName>
        <fullName evidence="2">Uncharacterized protein</fullName>
    </submittedName>
</protein>
<accession>A0A1E5WDQ6</accession>
<proteinExistence type="predicted"/>
<feature type="region of interest" description="Disordered" evidence="1">
    <location>
        <begin position="1"/>
        <end position="92"/>
    </location>
</feature>
<sequence>MGDSIAPPLNLGFVGESEKQSMEIEGGGGELAGTLVHGRGKKRPPSPPTLLGNDEEDSSKSITSVDGNGWFLSDSGSEEDEDYKNSGEAKSI</sequence>
<dbReference type="Proteomes" id="UP000095767">
    <property type="component" value="Unassembled WGS sequence"/>
</dbReference>
<gene>
    <name evidence="2" type="ORF">BAE44_0003584</name>
</gene>
<comment type="caution">
    <text evidence="2">The sequence shown here is derived from an EMBL/GenBank/DDBJ whole genome shotgun (WGS) entry which is preliminary data.</text>
</comment>
<feature type="compositionally biased region" description="Basic and acidic residues" evidence="1">
    <location>
        <begin position="83"/>
        <end position="92"/>
    </location>
</feature>
<name>A0A1E5WDQ6_9POAL</name>
<dbReference type="EMBL" id="LWDX02012261">
    <property type="protein sequence ID" value="OEL35398.1"/>
    <property type="molecule type" value="Genomic_DNA"/>
</dbReference>
<keyword evidence="3" id="KW-1185">Reference proteome</keyword>
<organism evidence="2 3">
    <name type="scientific">Dichanthelium oligosanthes</name>
    <dbReference type="NCBI Taxonomy" id="888268"/>
    <lineage>
        <taxon>Eukaryota</taxon>
        <taxon>Viridiplantae</taxon>
        <taxon>Streptophyta</taxon>
        <taxon>Embryophyta</taxon>
        <taxon>Tracheophyta</taxon>
        <taxon>Spermatophyta</taxon>
        <taxon>Magnoliopsida</taxon>
        <taxon>Liliopsida</taxon>
        <taxon>Poales</taxon>
        <taxon>Poaceae</taxon>
        <taxon>PACMAD clade</taxon>
        <taxon>Panicoideae</taxon>
        <taxon>Panicodae</taxon>
        <taxon>Paniceae</taxon>
        <taxon>Dichantheliinae</taxon>
        <taxon>Dichanthelium</taxon>
    </lineage>
</organism>
<reference evidence="2 3" key="1">
    <citation type="submission" date="2016-09" db="EMBL/GenBank/DDBJ databases">
        <title>The draft genome of Dichanthelium oligosanthes: A C3 panicoid grass species.</title>
        <authorList>
            <person name="Studer A.J."/>
            <person name="Schnable J.C."/>
            <person name="Brutnell T.P."/>
        </authorList>
    </citation>
    <scope>NUCLEOTIDE SEQUENCE [LARGE SCALE GENOMIC DNA]</scope>
    <source>
        <strain evidence="3">cv. Kellogg 1175</strain>
        <tissue evidence="2">Leaf</tissue>
    </source>
</reference>